<reference evidence="13 14" key="2">
    <citation type="journal article" date="2012" name="Stand. Genomic Sci.">
        <title>Complete genome sequence of the aquatic bacterium Runella slithyformis type strain (LSU 4(T)).</title>
        <authorList>
            <person name="Copeland A."/>
            <person name="Zhang X."/>
            <person name="Misra M."/>
            <person name="Lapidus A."/>
            <person name="Nolan M."/>
            <person name="Lucas S."/>
            <person name="Deshpande S."/>
            <person name="Cheng J.F."/>
            <person name="Tapia R."/>
            <person name="Goodwin L.A."/>
            <person name="Pitluck S."/>
            <person name="Liolios K."/>
            <person name="Pagani I."/>
            <person name="Ivanova N."/>
            <person name="Mikhailova N."/>
            <person name="Pati A."/>
            <person name="Chen A."/>
            <person name="Palaniappan K."/>
            <person name="Land M."/>
            <person name="Hauser L."/>
            <person name="Pan C."/>
            <person name="Jeffries C.D."/>
            <person name="Detter J.C."/>
            <person name="Brambilla E.M."/>
            <person name="Rohde M."/>
            <person name="Djao O.D."/>
            <person name="Goker M."/>
            <person name="Sikorski J."/>
            <person name="Tindall B.J."/>
            <person name="Woyke T."/>
            <person name="Bristow J."/>
            <person name="Eisen J.A."/>
            <person name="Markowitz V."/>
            <person name="Hugenholtz P."/>
            <person name="Kyrpides N.C."/>
            <person name="Klenk H.P."/>
            <person name="Mavromatis K."/>
        </authorList>
    </citation>
    <scope>NUCLEOTIDE SEQUENCE [LARGE SCALE GENOMIC DNA]</scope>
    <source>
        <strain evidence="14">ATCC 29530 / DSM 19594 / LMG 11500 / NCIMB 11436 / LSU 4</strain>
    </source>
</reference>
<evidence type="ECO:0000256" key="4">
    <source>
        <dbReference type="ARBA" id="ARBA00022679"/>
    </source>
</evidence>
<evidence type="ECO:0000313" key="14">
    <source>
        <dbReference type="Proteomes" id="UP000000493"/>
    </source>
</evidence>
<evidence type="ECO:0000313" key="13">
    <source>
        <dbReference type="EMBL" id="AEI50983.1"/>
    </source>
</evidence>
<dbReference type="PIRSF" id="PIRSF006268">
    <property type="entry name" value="ApbE"/>
    <property type="match status" value="1"/>
</dbReference>
<dbReference type="GO" id="GO:0046872">
    <property type="term" value="F:metal ion binding"/>
    <property type="evidence" value="ECO:0007669"/>
    <property type="project" value="UniProtKB-UniRule"/>
</dbReference>
<dbReference type="PROSITE" id="PS51257">
    <property type="entry name" value="PROKAR_LIPOPROTEIN"/>
    <property type="match status" value="1"/>
</dbReference>
<dbReference type="EC" id="2.7.1.180" evidence="1 10"/>
<evidence type="ECO:0000256" key="2">
    <source>
        <dbReference type="ARBA" id="ARBA00016337"/>
    </source>
</evidence>
<protein>
    <recommendedName>
        <fullName evidence="2 10">FAD:protein FMN transferase</fullName>
        <ecNumber evidence="1 10">2.7.1.180</ecNumber>
    </recommendedName>
    <alternativeName>
        <fullName evidence="8 10">Flavin transferase</fullName>
    </alternativeName>
</protein>
<comment type="subcellular location">
    <subcellularLocation>
        <location evidence="12">Cell inner membrane</location>
        <topology evidence="12">Lipid-anchor</topology>
        <orientation evidence="12">Periplasmic side</orientation>
    </subcellularLocation>
</comment>
<organism evidence="13 14">
    <name type="scientific">Runella slithyformis (strain ATCC 29530 / DSM 19594 / LMG 11500 / NCIMB 11436 / LSU 4)</name>
    <dbReference type="NCBI Taxonomy" id="761193"/>
    <lineage>
        <taxon>Bacteria</taxon>
        <taxon>Pseudomonadati</taxon>
        <taxon>Bacteroidota</taxon>
        <taxon>Cytophagia</taxon>
        <taxon>Cytophagales</taxon>
        <taxon>Spirosomataceae</taxon>
        <taxon>Runella</taxon>
    </lineage>
</organism>
<dbReference type="InterPro" id="IPR024932">
    <property type="entry name" value="ApbE"/>
</dbReference>
<evidence type="ECO:0000256" key="8">
    <source>
        <dbReference type="ARBA" id="ARBA00031306"/>
    </source>
</evidence>
<dbReference type="InterPro" id="IPR003374">
    <property type="entry name" value="ApbE-like_sf"/>
</dbReference>
<dbReference type="Pfam" id="PF02424">
    <property type="entry name" value="ApbE"/>
    <property type="match status" value="1"/>
</dbReference>
<keyword evidence="12" id="KW-1003">Cell membrane</keyword>
<keyword evidence="14" id="KW-1185">Reference proteome</keyword>
<dbReference type="PANTHER" id="PTHR30040:SF2">
    <property type="entry name" value="FAD:PROTEIN FMN TRANSFERASE"/>
    <property type="match status" value="1"/>
</dbReference>
<reference evidence="14" key="1">
    <citation type="submission" date="2011-06" db="EMBL/GenBank/DDBJ databases">
        <title>The complete genome of chromosome of Runella slithyformis DSM 19594.</title>
        <authorList>
            <consortium name="US DOE Joint Genome Institute (JGI-PGF)"/>
            <person name="Lucas S."/>
            <person name="Han J."/>
            <person name="Lapidus A."/>
            <person name="Bruce D."/>
            <person name="Goodwin L."/>
            <person name="Pitluck S."/>
            <person name="Peters L."/>
            <person name="Kyrpides N."/>
            <person name="Mavromatis K."/>
            <person name="Ivanova N."/>
            <person name="Ovchinnikova G."/>
            <person name="Zhang X."/>
            <person name="Misra M."/>
            <person name="Detter J.C."/>
            <person name="Tapia R."/>
            <person name="Han C."/>
            <person name="Land M."/>
            <person name="Hauser L."/>
            <person name="Markowitz V."/>
            <person name="Cheng J.-F."/>
            <person name="Hugenholtz P."/>
            <person name="Woyke T."/>
            <person name="Wu D."/>
            <person name="Tindall B."/>
            <person name="Faehrich R."/>
            <person name="Brambilla E."/>
            <person name="Klenk H.-P."/>
            <person name="Eisen J.A."/>
        </authorList>
    </citation>
    <scope>NUCLEOTIDE SEQUENCE [LARGE SCALE GENOMIC DNA]</scope>
    <source>
        <strain evidence="14">ATCC 29530 / DSM 19594 / LMG 11500 / NCIMB 11436 / LSU 4</strain>
    </source>
</reference>
<feature type="binding site" evidence="11">
    <location>
        <position position="288"/>
    </location>
    <ligand>
        <name>Mg(2+)</name>
        <dbReference type="ChEBI" id="CHEBI:18420"/>
    </ligand>
</feature>
<comment type="similarity">
    <text evidence="10 12">Belongs to the ApbE family.</text>
</comment>
<keyword evidence="5 10" id="KW-0479">Metal-binding</keyword>
<keyword evidence="12 13" id="KW-0449">Lipoprotein</keyword>
<feature type="binding site" evidence="11">
    <location>
        <position position="284"/>
    </location>
    <ligand>
        <name>Mg(2+)</name>
        <dbReference type="ChEBI" id="CHEBI:18420"/>
    </ligand>
</feature>
<dbReference type="KEGG" id="rsi:Runsl_4664"/>
<evidence type="ECO:0000256" key="9">
    <source>
        <dbReference type="ARBA" id="ARBA00048540"/>
    </source>
</evidence>
<dbReference type="Proteomes" id="UP000000493">
    <property type="component" value="Chromosome"/>
</dbReference>
<comment type="cofactor">
    <cofactor evidence="11">
        <name>Mg(2+)</name>
        <dbReference type="ChEBI" id="CHEBI:18420"/>
    </cofactor>
    <cofactor evidence="11">
        <name>Mn(2+)</name>
        <dbReference type="ChEBI" id="CHEBI:29035"/>
    </cofactor>
    <text evidence="11">Magnesium. Can also use manganese.</text>
</comment>
<dbReference type="RefSeq" id="WP_013930272.1">
    <property type="nucleotide sequence ID" value="NC_015703.1"/>
</dbReference>
<feature type="binding site" evidence="11">
    <location>
        <position position="166"/>
    </location>
    <ligand>
        <name>Mg(2+)</name>
        <dbReference type="ChEBI" id="CHEBI:18420"/>
    </ligand>
</feature>
<keyword evidence="12" id="KW-0997">Cell inner membrane</keyword>
<evidence type="ECO:0000256" key="1">
    <source>
        <dbReference type="ARBA" id="ARBA00011955"/>
    </source>
</evidence>
<dbReference type="Gene3D" id="3.10.520.10">
    <property type="entry name" value="ApbE-like domains"/>
    <property type="match status" value="1"/>
</dbReference>
<dbReference type="GO" id="GO:0005886">
    <property type="term" value="C:plasma membrane"/>
    <property type="evidence" value="ECO:0007669"/>
    <property type="project" value="UniProtKB-SubCell"/>
</dbReference>
<evidence type="ECO:0000256" key="5">
    <source>
        <dbReference type="ARBA" id="ARBA00022723"/>
    </source>
</evidence>
<evidence type="ECO:0000256" key="11">
    <source>
        <dbReference type="PIRSR" id="PIRSR006268-2"/>
    </source>
</evidence>
<dbReference type="PANTHER" id="PTHR30040">
    <property type="entry name" value="THIAMINE BIOSYNTHESIS LIPOPROTEIN APBE"/>
    <property type="match status" value="1"/>
</dbReference>
<gene>
    <name evidence="13" type="ordered locus">Runsl_4664</name>
</gene>
<dbReference type="AlphaFoldDB" id="A0A7U4E846"/>
<accession>A0A7U4E846</accession>
<evidence type="ECO:0000256" key="6">
    <source>
        <dbReference type="ARBA" id="ARBA00022827"/>
    </source>
</evidence>
<dbReference type="EMBL" id="CP002859">
    <property type="protein sequence ID" value="AEI50983.1"/>
    <property type="molecule type" value="Genomic_DNA"/>
</dbReference>
<evidence type="ECO:0000256" key="3">
    <source>
        <dbReference type="ARBA" id="ARBA00022630"/>
    </source>
</evidence>
<name>A0A7U4E846_RUNSL</name>
<evidence type="ECO:0000256" key="7">
    <source>
        <dbReference type="ARBA" id="ARBA00022842"/>
    </source>
</evidence>
<keyword evidence="7 10" id="KW-0460">Magnesium</keyword>
<comment type="catalytic activity">
    <reaction evidence="9 10 12">
        <text>L-threonyl-[protein] + FAD = FMN-L-threonyl-[protein] + AMP + H(+)</text>
        <dbReference type="Rhea" id="RHEA:36847"/>
        <dbReference type="Rhea" id="RHEA-COMP:11060"/>
        <dbReference type="Rhea" id="RHEA-COMP:11061"/>
        <dbReference type="ChEBI" id="CHEBI:15378"/>
        <dbReference type="ChEBI" id="CHEBI:30013"/>
        <dbReference type="ChEBI" id="CHEBI:57692"/>
        <dbReference type="ChEBI" id="CHEBI:74257"/>
        <dbReference type="ChEBI" id="CHEBI:456215"/>
        <dbReference type="EC" id="2.7.1.180"/>
    </reaction>
</comment>
<evidence type="ECO:0000256" key="12">
    <source>
        <dbReference type="RuleBase" id="RU363002"/>
    </source>
</evidence>
<keyword evidence="6 10" id="KW-0274">FAD</keyword>
<keyword evidence="3 10" id="KW-0285">Flavoprotein</keyword>
<sequence length="332" mass="36762">MNKLFVVCLVSSVVFSACEKAEKEYQKITGKAQGTTYAITFKGQQRAFSAEHADSIFQVIDRSMSLWDSTSGISRFNKITDWQEVDEHFQNVLRKSMEVHRQSSGAFDPTIGPLSRAWGFIRTNDLPLPDDRTIDSLKQFIGLEKVMLDGNRVTKQHPAIQLDFNAIAQGYTVDVIAAHLENKGILNYLIEVGGEVRARGKNSKGEDWKVGIEKPIQNETGEQNELHSIVSLGTMSLATSGNYRNFLEMDGKQLSHILNPTTGKPVAHSVVSVSVLAPTCTEADAWATAFTVVGKDKSLALAKQLDFELQIVFKGKQGLEVVRTEGFKKQLP</sequence>
<proteinExistence type="inferred from homology"/>
<comment type="function">
    <text evidence="12">Flavin transferase that catalyzes the transfer of the FMN moiety of FAD and its covalent binding to the hydroxyl group of a threonine residue in a target flavoprotein.</text>
</comment>
<dbReference type="GO" id="GO:0016740">
    <property type="term" value="F:transferase activity"/>
    <property type="evidence" value="ECO:0007669"/>
    <property type="project" value="UniProtKB-UniRule"/>
</dbReference>
<keyword evidence="4 10" id="KW-0808">Transferase</keyword>
<evidence type="ECO:0000256" key="10">
    <source>
        <dbReference type="PIRNR" id="PIRNR006268"/>
    </source>
</evidence>
<dbReference type="SUPFAM" id="SSF143631">
    <property type="entry name" value="ApbE-like"/>
    <property type="match status" value="1"/>
</dbReference>
<keyword evidence="12" id="KW-0472">Membrane</keyword>